<feature type="transmembrane region" description="Helical" evidence="7">
    <location>
        <begin position="230"/>
        <end position="251"/>
    </location>
</feature>
<feature type="transmembrane region" description="Helical" evidence="7">
    <location>
        <begin position="290"/>
        <end position="310"/>
    </location>
</feature>
<sequence>MNLRSVFSKLFKSKDEFDLTDGGIGWPLFYLSLPIIVTNLFQTAYNLADTFWLGQYSTTALAAISFAFPIVFLLISLALGLSVAGSVLVAQHVGAGEERKAEYAASQTITYAVVASLILGGAGYFLVEDFLTLLGAAPDVAAQATGYMQVFSAGLVAVFGFAVFISLMRGYGDTITPMLVMFGSVVLNIVLDPLLIFGFESNPLFGYLGMRGLETWLFGLTGYTGSGIEGAAIATVLSRILAFVVGIWIMFRGTRGVQIRLSQMTPNLSFARRVFDIGVPASIEGTTRSLSINLLMFIIAAFPETVVAAYGIGTRVFSVIFLPALALSQGIETMTGQNIGAKKQDRAAETNHFGSRIMLIGLTTFGVIVWLAAAPVAAVFTNDPAVIEAAADFLRYSAPTFGFIGVMRAYTGGFRGAGKTLVAAVISLVALGIVRLPVAWVGTNILALDAVGLWIAFPVSNIAGGVIAYLWFKRGTWREADLTDSEFGSDVPGTEHASTDD</sequence>
<dbReference type="InterPro" id="IPR052031">
    <property type="entry name" value="Membrane_Transporter-Flippase"/>
</dbReference>
<keyword evidence="3" id="KW-1003">Cell membrane</keyword>
<dbReference type="NCBIfam" id="TIGR00797">
    <property type="entry name" value="matE"/>
    <property type="match status" value="1"/>
</dbReference>
<dbReference type="PANTHER" id="PTHR43549">
    <property type="entry name" value="MULTIDRUG RESISTANCE PROTEIN YPNP-RELATED"/>
    <property type="match status" value="1"/>
</dbReference>
<dbReference type="Pfam" id="PF01554">
    <property type="entry name" value="MatE"/>
    <property type="match status" value="2"/>
</dbReference>
<dbReference type="OrthoDB" id="214119at2157"/>
<keyword evidence="6 7" id="KW-0472">Membrane</keyword>
<evidence type="ECO:0000256" key="4">
    <source>
        <dbReference type="ARBA" id="ARBA00022692"/>
    </source>
</evidence>
<feature type="transmembrane region" description="Helical" evidence="7">
    <location>
        <begin position="422"/>
        <end position="441"/>
    </location>
</feature>
<dbReference type="CDD" id="cd13142">
    <property type="entry name" value="MATE_like_12"/>
    <property type="match status" value="1"/>
</dbReference>
<evidence type="ECO:0000256" key="5">
    <source>
        <dbReference type="ARBA" id="ARBA00022989"/>
    </source>
</evidence>
<feature type="transmembrane region" description="Helical" evidence="7">
    <location>
        <begin position="453"/>
        <end position="472"/>
    </location>
</feature>
<comment type="subcellular location">
    <subcellularLocation>
        <location evidence="1">Cell membrane</location>
        <topology evidence="1">Multi-pass membrane protein</topology>
    </subcellularLocation>
</comment>
<dbReference type="PANTHER" id="PTHR43549:SF2">
    <property type="entry name" value="MULTIDRUG RESISTANCE PROTEIN NORM-RELATED"/>
    <property type="match status" value="1"/>
</dbReference>
<evidence type="ECO:0000256" key="3">
    <source>
        <dbReference type="ARBA" id="ARBA00022475"/>
    </source>
</evidence>
<comment type="caution">
    <text evidence="8">The sequence shown here is derived from an EMBL/GenBank/DDBJ whole genome shotgun (WGS) entry which is preliminary data.</text>
</comment>
<evidence type="ECO:0000256" key="2">
    <source>
        <dbReference type="ARBA" id="ARBA00022448"/>
    </source>
</evidence>
<dbReference type="PIRSF" id="PIRSF006603">
    <property type="entry name" value="DinF"/>
    <property type="match status" value="1"/>
</dbReference>
<dbReference type="GO" id="GO:0015297">
    <property type="term" value="F:antiporter activity"/>
    <property type="evidence" value="ECO:0007669"/>
    <property type="project" value="InterPro"/>
</dbReference>
<evidence type="ECO:0000313" key="9">
    <source>
        <dbReference type="Proteomes" id="UP000282322"/>
    </source>
</evidence>
<evidence type="ECO:0000256" key="6">
    <source>
        <dbReference type="ARBA" id="ARBA00023136"/>
    </source>
</evidence>
<keyword evidence="2" id="KW-0813">Transport</keyword>
<organism evidence="8 9">
    <name type="scientific">Halocatena pleomorpha</name>
    <dbReference type="NCBI Taxonomy" id="1785090"/>
    <lineage>
        <taxon>Archaea</taxon>
        <taxon>Methanobacteriati</taxon>
        <taxon>Methanobacteriota</taxon>
        <taxon>Stenosarchaea group</taxon>
        <taxon>Halobacteria</taxon>
        <taxon>Halobacteriales</taxon>
        <taxon>Natronomonadaceae</taxon>
        <taxon>Halocatena</taxon>
    </lineage>
</organism>
<feature type="transmembrane region" description="Helical" evidence="7">
    <location>
        <begin position="393"/>
        <end position="410"/>
    </location>
</feature>
<dbReference type="GO" id="GO:0005886">
    <property type="term" value="C:plasma membrane"/>
    <property type="evidence" value="ECO:0007669"/>
    <property type="project" value="UniProtKB-SubCell"/>
</dbReference>
<dbReference type="EMBL" id="RRCH01000031">
    <property type="protein sequence ID" value="RRJ28966.1"/>
    <property type="molecule type" value="Genomic_DNA"/>
</dbReference>
<name>A0A3P3R680_9EURY</name>
<feature type="transmembrane region" description="Helical" evidence="7">
    <location>
        <begin position="147"/>
        <end position="167"/>
    </location>
</feature>
<keyword evidence="4 7" id="KW-0812">Transmembrane</keyword>
<gene>
    <name evidence="8" type="ORF">EIK79_14740</name>
</gene>
<evidence type="ECO:0000313" key="8">
    <source>
        <dbReference type="EMBL" id="RRJ28966.1"/>
    </source>
</evidence>
<accession>A0A3P3R680</accession>
<feature type="transmembrane region" description="Helical" evidence="7">
    <location>
        <begin position="179"/>
        <end position="199"/>
    </location>
</feature>
<keyword evidence="9" id="KW-1185">Reference proteome</keyword>
<dbReference type="Proteomes" id="UP000282322">
    <property type="component" value="Unassembled WGS sequence"/>
</dbReference>
<keyword evidence="5 7" id="KW-1133">Transmembrane helix</keyword>
<feature type="transmembrane region" description="Helical" evidence="7">
    <location>
        <begin position="109"/>
        <end position="127"/>
    </location>
</feature>
<feature type="transmembrane region" description="Helical" evidence="7">
    <location>
        <begin position="61"/>
        <end position="89"/>
    </location>
</feature>
<dbReference type="RefSeq" id="WP_124956019.1">
    <property type="nucleotide sequence ID" value="NZ_RRCH01000031.1"/>
</dbReference>
<evidence type="ECO:0000256" key="1">
    <source>
        <dbReference type="ARBA" id="ARBA00004651"/>
    </source>
</evidence>
<reference evidence="8 9" key="1">
    <citation type="submission" date="2018-11" db="EMBL/GenBank/DDBJ databases">
        <title>Taxonoimc description of Halomarina strain SPP-AMP-1.</title>
        <authorList>
            <person name="Pal Y."/>
            <person name="Srinivasana K."/>
            <person name="Verma A."/>
            <person name="Kumar P."/>
        </authorList>
    </citation>
    <scope>NUCLEOTIDE SEQUENCE [LARGE SCALE GENOMIC DNA]</scope>
    <source>
        <strain evidence="8 9">SPP-AMP-1</strain>
    </source>
</reference>
<feature type="transmembrane region" description="Helical" evidence="7">
    <location>
        <begin position="21"/>
        <end position="41"/>
    </location>
</feature>
<feature type="transmembrane region" description="Helical" evidence="7">
    <location>
        <begin position="357"/>
        <end position="381"/>
    </location>
</feature>
<proteinExistence type="predicted"/>
<dbReference type="AlphaFoldDB" id="A0A3P3R680"/>
<evidence type="ECO:0000256" key="7">
    <source>
        <dbReference type="SAM" id="Phobius"/>
    </source>
</evidence>
<dbReference type="GO" id="GO:0042910">
    <property type="term" value="F:xenobiotic transmembrane transporter activity"/>
    <property type="evidence" value="ECO:0007669"/>
    <property type="project" value="InterPro"/>
</dbReference>
<protein>
    <submittedName>
        <fullName evidence="8">MATE family efflux transporter</fullName>
    </submittedName>
</protein>
<dbReference type="InterPro" id="IPR048279">
    <property type="entry name" value="MdtK-like"/>
</dbReference>
<dbReference type="InterPro" id="IPR002528">
    <property type="entry name" value="MATE_fam"/>
</dbReference>